<dbReference type="SUPFAM" id="SSF88946">
    <property type="entry name" value="Sigma2 domain of RNA polymerase sigma factors"/>
    <property type="match status" value="1"/>
</dbReference>
<evidence type="ECO:0000313" key="6">
    <source>
        <dbReference type="Proteomes" id="UP000613030"/>
    </source>
</evidence>
<evidence type="ECO:0000256" key="1">
    <source>
        <dbReference type="ARBA" id="ARBA00010641"/>
    </source>
</evidence>
<keyword evidence="2" id="KW-0805">Transcription regulation</keyword>
<dbReference type="Proteomes" id="UP000613030">
    <property type="component" value="Unassembled WGS sequence"/>
</dbReference>
<name>A0ABS1KNP8_9BACT</name>
<evidence type="ECO:0000313" key="5">
    <source>
        <dbReference type="EMBL" id="MBL0741074.1"/>
    </source>
</evidence>
<evidence type="ECO:0000256" key="3">
    <source>
        <dbReference type="ARBA" id="ARBA00023082"/>
    </source>
</evidence>
<gene>
    <name evidence="5" type="ORF">JI741_07570</name>
</gene>
<keyword evidence="3" id="KW-0731">Sigma factor</keyword>
<dbReference type="RefSeq" id="WP_202008436.1">
    <property type="nucleotide sequence ID" value="NZ_JAERRB010000002.1"/>
</dbReference>
<keyword evidence="4" id="KW-0804">Transcription</keyword>
<dbReference type="InterPro" id="IPR036388">
    <property type="entry name" value="WH-like_DNA-bd_sf"/>
</dbReference>
<dbReference type="SUPFAM" id="SSF88659">
    <property type="entry name" value="Sigma3 and sigma4 domains of RNA polymerase sigma factors"/>
    <property type="match status" value="2"/>
</dbReference>
<dbReference type="InterPro" id="IPR013324">
    <property type="entry name" value="RNA_pol_sigma_r3/r4-like"/>
</dbReference>
<dbReference type="InterPro" id="IPR039425">
    <property type="entry name" value="RNA_pol_sigma-70-like"/>
</dbReference>
<dbReference type="InterPro" id="IPR013325">
    <property type="entry name" value="RNA_pol_sigma_r2"/>
</dbReference>
<protein>
    <submittedName>
        <fullName evidence="5">Sigma-70 family RNA polymerase sigma factor</fullName>
    </submittedName>
</protein>
<sequence>MDIAQIKTDEYQIFRLFSSDSEHGLTLIYNRLSKPIQRYGLRLVQDEFIVNSIIQEAFLKMWVFRERMTSMDHIRRFLKLIVRWECMAYYRNSKLQFYRRLVSLDWFDTKAIDSFPEQDGVDSKSKFLNEVLLLIPSLPNHGQRRILDLHLCEGLTAKEISQRLKLPVQTVNKEIESACEYLRSLLVPKTSSSIYRRTSTEIRFYHDRLTTEQSHIYSMRLNLHYTFLQISELLKLPLPYVQQQYVKAHAILKEI</sequence>
<evidence type="ECO:0000256" key="2">
    <source>
        <dbReference type="ARBA" id="ARBA00023015"/>
    </source>
</evidence>
<accession>A0ABS1KNP8</accession>
<dbReference type="EMBL" id="JAERRB010000002">
    <property type="protein sequence ID" value="MBL0741074.1"/>
    <property type="molecule type" value="Genomic_DNA"/>
</dbReference>
<dbReference type="PANTHER" id="PTHR43133">
    <property type="entry name" value="RNA POLYMERASE ECF-TYPE SIGMA FACTO"/>
    <property type="match status" value="1"/>
</dbReference>
<organism evidence="5 6">
    <name type="scientific">Chryseolinea lacunae</name>
    <dbReference type="NCBI Taxonomy" id="2801331"/>
    <lineage>
        <taxon>Bacteria</taxon>
        <taxon>Pseudomonadati</taxon>
        <taxon>Bacteroidota</taxon>
        <taxon>Cytophagia</taxon>
        <taxon>Cytophagales</taxon>
        <taxon>Fulvivirgaceae</taxon>
        <taxon>Chryseolinea</taxon>
    </lineage>
</organism>
<proteinExistence type="inferred from homology"/>
<dbReference type="Gene3D" id="1.10.10.10">
    <property type="entry name" value="Winged helix-like DNA-binding domain superfamily/Winged helix DNA-binding domain"/>
    <property type="match status" value="1"/>
</dbReference>
<reference evidence="5 6" key="1">
    <citation type="submission" date="2021-01" db="EMBL/GenBank/DDBJ databases">
        <title>Chryseolinea sp. Jin1 Genome sequencing and assembly.</title>
        <authorList>
            <person name="Kim I."/>
        </authorList>
    </citation>
    <scope>NUCLEOTIDE SEQUENCE [LARGE SCALE GENOMIC DNA]</scope>
    <source>
        <strain evidence="5 6">Jin1</strain>
    </source>
</reference>
<comment type="similarity">
    <text evidence="1">Belongs to the sigma-70 factor family. ECF subfamily.</text>
</comment>
<comment type="caution">
    <text evidence="5">The sequence shown here is derived from an EMBL/GenBank/DDBJ whole genome shotgun (WGS) entry which is preliminary data.</text>
</comment>
<dbReference type="Gene3D" id="1.10.1740.10">
    <property type="match status" value="1"/>
</dbReference>
<keyword evidence="6" id="KW-1185">Reference proteome</keyword>
<evidence type="ECO:0000256" key="4">
    <source>
        <dbReference type="ARBA" id="ARBA00023163"/>
    </source>
</evidence>
<dbReference type="PANTHER" id="PTHR43133:SF46">
    <property type="entry name" value="RNA POLYMERASE SIGMA-70 FACTOR ECF SUBFAMILY"/>
    <property type="match status" value="1"/>
</dbReference>